<evidence type="ECO:0000256" key="7">
    <source>
        <dbReference type="PIRSR" id="PIRSR600223-1"/>
    </source>
</evidence>
<comment type="similarity">
    <text evidence="3 8">Belongs to the peptidase S26 family.</text>
</comment>
<evidence type="ECO:0000256" key="3">
    <source>
        <dbReference type="ARBA" id="ARBA00009370"/>
    </source>
</evidence>
<proteinExistence type="inferred from homology"/>
<dbReference type="PROSITE" id="PS00501">
    <property type="entry name" value="SPASE_I_1"/>
    <property type="match status" value="1"/>
</dbReference>
<dbReference type="InterPro" id="IPR036286">
    <property type="entry name" value="LexA/Signal_pep-like_sf"/>
</dbReference>
<dbReference type="PANTHER" id="PTHR43390:SF1">
    <property type="entry name" value="CHLOROPLAST PROCESSING PEPTIDASE"/>
    <property type="match status" value="1"/>
</dbReference>
<evidence type="ECO:0000256" key="1">
    <source>
        <dbReference type="ARBA" id="ARBA00000677"/>
    </source>
</evidence>
<dbReference type="PROSITE" id="PS00761">
    <property type="entry name" value="SPASE_I_3"/>
    <property type="match status" value="1"/>
</dbReference>
<keyword evidence="5 8" id="KW-0645">Protease</keyword>
<dbReference type="EMBL" id="LNQP01000028">
    <property type="protein sequence ID" value="KSU88136.1"/>
    <property type="molecule type" value="Genomic_DNA"/>
</dbReference>
<dbReference type="RefSeq" id="WP_025910186.1">
    <property type="nucleotide sequence ID" value="NZ_KQ758644.1"/>
</dbReference>
<dbReference type="Gene3D" id="2.10.109.10">
    <property type="entry name" value="Umud Fragment, subunit A"/>
    <property type="match status" value="1"/>
</dbReference>
<feature type="domain" description="Peptidase S26" evidence="9">
    <location>
        <begin position="13"/>
        <end position="175"/>
    </location>
</feature>
<dbReference type="Proteomes" id="UP000053681">
    <property type="component" value="Unassembled WGS sequence"/>
</dbReference>
<dbReference type="SUPFAM" id="SSF51306">
    <property type="entry name" value="LexA/Signal peptidase"/>
    <property type="match status" value="1"/>
</dbReference>
<protein>
    <recommendedName>
        <fullName evidence="4 8">Signal peptidase I</fullName>
        <ecNumber evidence="4 8">3.4.21.89</ecNumber>
    </recommendedName>
</protein>
<feature type="active site" evidence="7">
    <location>
        <position position="41"/>
    </location>
</feature>
<organism evidence="10 11">
    <name type="scientific">Priestia veravalensis</name>
    <dbReference type="NCBI Taxonomy" id="1414648"/>
    <lineage>
        <taxon>Bacteria</taxon>
        <taxon>Bacillati</taxon>
        <taxon>Bacillota</taxon>
        <taxon>Bacilli</taxon>
        <taxon>Bacillales</taxon>
        <taxon>Bacillaceae</taxon>
        <taxon>Priestia</taxon>
    </lineage>
</organism>
<dbReference type="EC" id="3.4.21.89" evidence="4 8"/>
<dbReference type="PANTHER" id="PTHR43390">
    <property type="entry name" value="SIGNAL PEPTIDASE I"/>
    <property type="match status" value="1"/>
</dbReference>
<evidence type="ECO:0000259" key="9">
    <source>
        <dbReference type="Pfam" id="PF10502"/>
    </source>
</evidence>
<evidence type="ECO:0000256" key="5">
    <source>
        <dbReference type="ARBA" id="ARBA00022670"/>
    </source>
</evidence>
<dbReference type="InterPro" id="IPR019758">
    <property type="entry name" value="Pept_S26A_signal_pept_1_CS"/>
</dbReference>
<dbReference type="InterPro" id="IPR019533">
    <property type="entry name" value="Peptidase_S26"/>
</dbReference>
<dbReference type="Pfam" id="PF10502">
    <property type="entry name" value="Peptidase_S26"/>
    <property type="match status" value="1"/>
</dbReference>
<dbReference type="InterPro" id="IPR000223">
    <property type="entry name" value="Pept_S26A_signal_pept_1"/>
</dbReference>
<feature type="active site" evidence="7">
    <location>
        <position position="80"/>
    </location>
</feature>
<keyword evidence="11" id="KW-1185">Reference proteome</keyword>
<evidence type="ECO:0000313" key="10">
    <source>
        <dbReference type="EMBL" id="KSU88136.1"/>
    </source>
</evidence>
<comment type="caution">
    <text evidence="10">The sequence shown here is derived from an EMBL/GenBank/DDBJ whole genome shotgun (WGS) entry which is preliminary data.</text>
</comment>
<dbReference type="GO" id="GO:0009003">
    <property type="term" value="F:signal peptidase activity"/>
    <property type="evidence" value="ECO:0007669"/>
    <property type="project" value="UniProtKB-EC"/>
</dbReference>
<feature type="transmembrane region" description="Helical" evidence="8">
    <location>
        <begin position="12"/>
        <end position="32"/>
    </location>
</feature>
<keyword evidence="8" id="KW-0812">Transmembrane</keyword>
<name>A0A0V8JME2_9BACI</name>
<dbReference type="NCBIfam" id="TIGR02227">
    <property type="entry name" value="sigpep_I_bact"/>
    <property type="match status" value="1"/>
</dbReference>
<keyword evidence="6 8" id="KW-0378">Hydrolase</keyword>
<dbReference type="GO" id="GO:0006465">
    <property type="term" value="P:signal peptide processing"/>
    <property type="evidence" value="ECO:0007669"/>
    <property type="project" value="InterPro"/>
</dbReference>
<sequence>MRKTRIKREIIIYCSIILGTLLFSLIVQQYFFQPYTVKGDSMNPTLQEGNRIIINKLSNYQRFDLVVLHSPHDQDEYLVKRIIGVAGEKIEYIDDQLYINNQKVSEPHLHKYLQHIPTYERFTENFSTEELVNDGIIPHGFVLVLGDNRRISRDGRHFGLTPVSDIVGEVDVKYWPLTDLKLMH</sequence>
<keyword evidence="8" id="KW-0472">Membrane</keyword>
<dbReference type="CDD" id="cd06530">
    <property type="entry name" value="S26_SPase_I"/>
    <property type="match status" value="1"/>
</dbReference>
<evidence type="ECO:0000256" key="2">
    <source>
        <dbReference type="ARBA" id="ARBA00004401"/>
    </source>
</evidence>
<accession>A0A0V8JME2</accession>
<dbReference type="GeneID" id="93681610"/>
<evidence type="ECO:0000256" key="6">
    <source>
        <dbReference type="ARBA" id="ARBA00022801"/>
    </source>
</evidence>
<evidence type="ECO:0000313" key="11">
    <source>
        <dbReference type="Proteomes" id="UP000053681"/>
    </source>
</evidence>
<dbReference type="AlphaFoldDB" id="A0A0V8JME2"/>
<dbReference type="GO" id="GO:0004252">
    <property type="term" value="F:serine-type endopeptidase activity"/>
    <property type="evidence" value="ECO:0007669"/>
    <property type="project" value="InterPro"/>
</dbReference>
<dbReference type="PRINTS" id="PR00727">
    <property type="entry name" value="LEADERPTASE"/>
</dbReference>
<gene>
    <name evidence="10" type="ORF">AS180_09445</name>
</gene>
<comment type="catalytic activity">
    <reaction evidence="1 8">
        <text>Cleavage of hydrophobic, N-terminal signal or leader sequences from secreted and periplasmic proteins.</text>
        <dbReference type="EC" id="3.4.21.89"/>
    </reaction>
</comment>
<evidence type="ECO:0000256" key="4">
    <source>
        <dbReference type="ARBA" id="ARBA00013208"/>
    </source>
</evidence>
<dbReference type="GO" id="GO:0005886">
    <property type="term" value="C:plasma membrane"/>
    <property type="evidence" value="ECO:0007669"/>
    <property type="project" value="UniProtKB-SubCell"/>
</dbReference>
<evidence type="ECO:0000256" key="8">
    <source>
        <dbReference type="RuleBase" id="RU362042"/>
    </source>
</evidence>
<keyword evidence="8" id="KW-1133">Transmembrane helix</keyword>
<comment type="subcellular location">
    <subcellularLocation>
        <location evidence="2">Cell membrane</location>
        <topology evidence="2">Single-pass type II membrane protein</topology>
    </subcellularLocation>
    <subcellularLocation>
        <location evidence="8">Membrane</location>
        <topology evidence="8">Single-pass type II membrane protein</topology>
    </subcellularLocation>
</comment>
<dbReference type="InterPro" id="IPR019756">
    <property type="entry name" value="Pept_S26A_signal_pept_1_Ser-AS"/>
</dbReference>
<reference evidence="10 11" key="1">
    <citation type="submission" date="2015-11" db="EMBL/GenBank/DDBJ databases">
        <title>Bacillus caseinolyticus sp nov.</title>
        <authorList>
            <person name="Dastager S.G."/>
            <person name="Mawlankar R."/>
        </authorList>
    </citation>
    <scope>NUCLEOTIDE SEQUENCE [LARGE SCALE GENOMIC DNA]</scope>
    <source>
        <strain evidence="10 11">SGD-V-76</strain>
    </source>
</reference>